<protein>
    <submittedName>
        <fullName evidence="1">Uncharacterized protein</fullName>
    </submittedName>
</protein>
<evidence type="ECO:0000313" key="1">
    <source>
        <dbReference type="EMBL" id="KAF2680622.1"/>
    </source>
</evidence>
<dbReference type="Proteomes" id="UP000799291">
    <property type="component" value="Unassembled WGS sequence"/>
</dbReference>
<dbReference type="EMBL" id="MU005595">
    <property type="protein sequence ID" value="KAF2680622.1"/>
    <property type="molecule type" value="Genomic_DNA"/>
</dbReference>
<sequence length="210" mass="24064">MATHFFINHPSHLRLIKDLLPQMPGPVILPYREAIALLSQPETLPGEFLPPPEVLRFRIIYARIIDADTVFVMVATDHGYYGKATKWTCGPSLCSDVNTIATWVMKPGQYSGLLNMQREASQYLKQRRSIPTKYYGEDCEDDMLKVVRTFDKWHYNSITQDKMCPTYLESFLSTMRKHHSNLLKPFGLPVTTTMCESIIDTTPRANCCVI</sequence>
<dbReference type="AlphaFoldDB" id="A0A6G1IQW8"/>
<accession>A0A6G1IQW8</accession>
<evidence type="ECO:0000313" key="2">
    <source>
        <dbReference type="Proteomes" id="UP000799291"/>
    </source>
</evidence>
<gene>
    <name evidence="1" type="ORF">K458DRAFT_392671</name>
</gene>
<organism evidence="1 2">
    <name type="scientific">Lentithecium fluviatile CBS 122367</name>
    <dbReference type="NCBI Taxonomy" id="1168545"/>
    <lineage>
        <taxon>Eukaryota</taxon>
        <taxon>Fungi</taxon>
        <taxon>Dikarya</taxon>
        <taxon>Ascomycota</taxon>
        <taxon>Pezizomycotina</taxon>
        <taxon>Dothideomycetes</taxon>
        <taxon>Pleosporomycetidae</taxon>
        <taxon>Pleosporales</taxon>
        <taxon>Massarineae</taxon>
        <taxon>Lentitheciaceae</taxon>
        <taxon>Lentithecium</taxon>
    </lineage>
</organism>
<reference evidence="1" key="1">
    <citation type="journal article" date="2020" name="Stud. Mycol.">
        <title>101 Dothideomycetes genomes: a test case for predicting lifestyles and emergence of pathogens.</title>
        <authorList>
            <person name="Haridas S."/>
            <person name="Albert R."/>
            <person name="Binder M."/>
            <person name="Bloem J."/>
            <person name="Labutti K."/>
            <person name="Salamov A."/>
            <person name="Andreopoulos B."/>
            <person name="Baker S."/>
            <person name="Barry K."/>
            <person name="Bills G."/>
            <person name="Bluhm B."/>
            <person name="Cannon C."/>
            <person name="Castanera R."/>
            <person name="Culley D."/>
            <person name="Daum C."/>
            <person name="Ezra D."/>
            <person name="Gonzalez J."/>
            <person name="Henrissat B."/>
            <person name="Kuo A."/>
            <person name="Liang C."/>
            <person name="Lipzen A."/>
            <person name="Lutzoni F."/>
            <person name="Magnuson J."/>
            <person name="Mondo S."/>
            <person name="Nolan M."/>
            <person name="Ohm R."/>
            <person name="Pangilinan J."/>
            <person name="Park H.-J."/>
            <person name="Ramirez L."/>
            <person name="Alfaro M."/>
            <person name="Sun H."/>
            <person name="Tritt A."/>
            <person name="Yoshinaga Y."/>
            <person name="Zwiers L.-H."/>
            <person name="Turgeon B."/>
            <person name="Goodwin S."/>
            <person name="Spatafora J."/>
            <person name="Crous P."/>
            <person name="Grigoriev I."/>
        </authorList>
    </citation>
    <scope>NUCLEOTIDE SEQUENCE</scope>
    <source>
        <strain evidence="1">CBS 122367</strain>
    </source>
</reference>
<name>A0A6G1IQW8_9PLEO</name>
<proteinExistence type="predicted"/>
<keyword evidence="2" id="KW-1185">Reference proteome</keyword>